<dbReference type="OrthoDB" id="5355061at2"/>
<feature type="domain" description="Formyl transferase N-terminal" evidence="1">
    <location>
        <begin position="52"/>
        <end position="138"/>
    </location>
</feature>
<evidence type="ECO:0000313" key="3">
    <source>
        <dbReference type="Proteomes" id="UP000076066"/>
    </source>
</evidence>
<proteinExistence type="predicted"/>
<dbReference type="InterPro" id="IPR002376">
    <property type="entry name" value="Formyl_transf_N"/>
</dbReference>
<dbReference type="PANTHER" id="PTHR11138:SF5">
    <property type="entry name" value="METHIONYL-TRNA FORMYLTRANSFERASE, MITOCHONDRIAL"/>
    <property type="match status" value="1"/>
</dbReference>
<evidence type="ECO:0000259" key="1">
    <source>
        <dbReference type="Pfam" id="PF00551"/>
    </source>
</evidence>
<dbReference type="EMBL" id="CP014525">
    <property type="protein sequence ID" value="AMW35597.1"/>
    <property type="molecule type" value="Genomic_DNA"/>
</dbReference>
<dbReference type="Proteomes" id="UP000076066">
    <property type="component" value="Chromosome"/>
</dbReference>
<dbReference type="Gene3D" id="3.40.50.170">
    <property type="entry name" value="Formyl transferase, N-terminal domain"/>
    <property type="match status" value="1"/>
</dbReference>
<reference evidence="2 3" key="1">
    <citation type="submission" date="2016-02" db="EMBL/GenBank/DDBJ databases">
        <title>Complete Genome of H5569, the type strain of the newly described species Haematospirillium jordaniae.</title>
        <authorList>
            <person name="Nicholson A.C."/>
            <person name="Humrighouse B.W."/>
            <person name="Loparov V."/>
            <person name="McQuiston J.R."/>
        </authorList>
    </citation>
    <scope>NUCLEOTIDE SEQUENCE [LARGE SCALE GENOMIC DNA]</scope>
    <source>
        <strain evidence="2 3">H5569</strain>
    </source>
</reference>
<keyword evidence="3" id="KW-1185">Reference proteome</keyword>
<dbReference type="GO" id="GO:0005829">
    <property type="term" value="C:cytosol"/>
    <property type="evidence" value="ECO:0007669"/>
    <property type="project" value="TreeGrafter"/>
</dbReference>
<organism evidence="2 3">
    <name type="scientific">Haematospirillum jordaniae</name>
    <dbReference type="NCBI Taxonomy" id="1549855"/>
    <lineage>
        <taxon>Bacteria</taxon>
        <taxon>Pseudomonadati</taxon>
        <taxon>Pseudomonadota</taxon>
        <taxon>Alphaproteobacteria</taxon>
        <taxon>Rhodospirillales</taxon>
        <taxon>Novispirillaceae</taxon>
        <taxon>Haematospirillum</taxon>
    </lineage>
</organism>
<protein>
    <recommendedName>
        <fullName evidence="1">Formyl transferase N-terminal domain-containing protein</fullName>
    </recommendedName>
</protein>
<dbReference type="AlphaFoldDB" id="A0A143DFV8"/>
<dbReference type="GeneID" id="53316768"/>
<dbReference type="RefSeq" id="WP_066136707.1">
    <property type="nucleotide sequence ID" value="NZ_CP014525.1"/>
</dbReference>
<name>A0A143DFV8_9PROT</name>
<dbReference type="Pfam" id="PF00551">
    <property type="entry name" value="Formyl_trans_N"/>
    <property type="match status" value="1"/>
</dbReference>
<dbReference type="KEGG" id="hjo:AY555_06310"/>
<dbReference type="GO" id="GO:0004479">
    <property type="term" value="F:methionyl-tRNA formyltransferase activity"/>
    <property type="evidence" value="ECO:0007669"/>
    <property type="project" value="TreeGrafter"/>
</dbReference>
<dbReference type="STRING" id="1549855.AY555_06310"/>
<sequence>MQPKLITHITAPDKRVLFLGYTREKTSLIEELEKANCAVWHTDNHIECIKDFDVVISFGYRHILKKSVIESANAPIINLHTSYLPWNRGAHPNFWSFFDCTPSGVSIHLVDEGIDTGPILYQRYVNFTKEQKTFSQTYTQLIVEIENLFKENIREIIHGTYEATPQRRKGSYHKVADLPPQFRGWDSNIQEEIRRLDSLIAIRG</sequence>
<dbReference type="InterPro" id="IPR036477">
    <property type="entry name" value="Formyl_transf_N_sf"/>
</dbReference>
<gene>
    <name evidence="2" type="ORF">AY555_06310</name>
</gene>
<accession>A0A143DFV8</accession>
<dbReference type="SUPFAM" id="SSF53328">
    <property type="entry name" value="Formyltransferase"/>
    <property type="match status" value="1"/>
</dbReference>
<evidence type="ECO:0000313" key="2">
    <source>
        <dbReference type="EMBL" id="AMW35597.1"/>
    </source>
</evidence>
<dbReference type="PANTHER" id="PTHR11138">
    <property type="entry name" value="METHIONYL-TRNA FORMYLTRANSFERASE"/>
    <property type="match status" value="1"/>
</dbReference>